<accession>A0ABM3BK66</accession>
<reference evidence="3" key="2">
    <citation type="submission" date="2025-08" db="UniProtKB">
        <authorList>
            <consortium name="RefSeq"/>
        </authorList>
    </citation>
    <scope>IDENTIFICATION</scope>
</reference>
<dbReference type="InterPro" id="IPR002156">
    <property type="entry name" value="RNaseH_domain"/>
</dbReference>
<dbReference type="InterPro" id="IPR044730">
    <property type="entry name" value="RNase_H-like_dom_plant"/>
</dbReference>
<dbReference type="GeneID" id="121228205"/>
<name>A0ABM3BK66_GOSHI</name>
<evidence type="ECO:0000313" key="2">
    <source>
        <dbReference type="Proteomes" id="UP000818029"/>
    </source>
</evidence>
<evidence type="ECO:0000313" key="3">
    <source>
        <dbReference type="RefSeq" id="XP_040967444.1"/>
    </source>
</evidence>
<protein>
    <recommendedName>
        <fullName evidence="1">RNase H type-1 domain-containing protein</fullName>
    </recommendedName>
</protein>
<dbReference type="InterPro" id="IPR036397">
    <property type="entry name" value="RNaseH_sf"/>
</dbReference>
<dbReference type="PANTHER" id="PTHR34023:SF4">
    <property type="entry name" value="RNASE H TYPE-1 DOMAIN-CONTAINING PROTEIN"/>
    <property type="match status" value="1"/>
</dbReference>
<dbReference type="Proteomes" id="UP000818029">
    <property type="component" value="Chromosome A04"/>
</dbReference>
<dbReference type="RefSeq" id="XP_040967444.1">
    <property type="nucleotide sequence ID" value="XM_041111510.1"/>
</dbReference>
<reference evidence="2" key="1">
    <citation type="journal article" date="2020" name="Nat. Genet.">
        <title>Genomic diversifications of five Gossypium allopolyploid species and their impact on cotton improvement.</title>
        <authorList>
            <person name="Chen Z.J."/>
            <person name="Sreedasyam A."/>
            <person name="Ando A."/>
            <person name="Song Q."/>
            <person name="De Santiago L.M."/>
            <person name="Hulse-Kemp A.M."/>
            <person name="Ding M."/>
            <person name="Ye W."/>
            <person name="Kirkbride R.C."/>
            <person name="Jenkins J."/>
            <person name="Plott C."/>
            <person name="Lovell J."/>
            <person name="Lin Y.M."/>
            <person name="Vaughn R."/>
            <person name="Liu B."/>
            <person name="Simpson S."/>
            <person name="Scheffler B.E."/>
            <person name="Wen L."/>
            <person name="Saski C.A."/>
            <person name="Grover C.E."/>
            <person name="Hu G."/>
            <person name="Conover J.L."/>
            <person name="Carlson J.W."/>
            <person name="Shu S."/>
            <person name="Boston L.B."/>
            <person name="Williams M."/>
            <person name="Peterson D.G."/>
            <person name="McGee K."/>
            <person name="Jones D.C."/>
            <person name="Wendel J.F."/>
            <person name="Stelly D.M."/>
            <person name="Grimwood J."/>
            <person name="Schmutz J."/>
        </authorList>
    </citation>
    <scope>NUCLEOTIDE SEQUENCE [LARGE SCALE GENOMIC DNA]</scope>
    <source>
        <strain evidence="2">cv. TM-1</strain>
    </source>
</reference>
<dbReference type="PANTHER" id="PTHR34023">
    <property type="entry name" value="RNASE H DOMAIN-CONTAINING PROTEIN"/>
    <property type="match status" value="1"/>
</dbReference>
<keyword evidence="2" id="KW-1185">Reference proteome</keyword>
<dbReference type="Pfam" id="PF13456">
    <property type="entry name" value="RVT_3"/>
    <property type="match status" value="1"/>
</dbReference>
<proteinExistence type="predicted"/>
<dbReference type="CDD" id="cd06222">
    <property type="entry name" value="RNase_H_like"/>
    <property type="match status" value="1"/>
</dbReference>
<feature type="domain" description="RNase H type-1" evidence="1">
    <location>
        <begin position="43"/>
        <end position="107"/>
    </location>
</feature>
<organism evidence="2 3">
    <name type="scientific">Gossypium hirsutum</name>
    <name type="common">Upland cotton</name>
    <name type="synonym">Gossypium mexicanum</name>
    <dbReference type="NCBI Taxonomy" id="3635"/>
    <lineage>
        <taxon>Eukaryota</taxon>
        <taxon>Viridiplantae</taxon>
        <taxon>Streptophyta</taxon>
        <taxon>Embryophyta</taxon>
        <taxon>Tracheophyta</taxon>
        <taxon>Spermatophyta</taxon>
        <taxon>Magnoliopsida</taxon>
        <taxon>eudicotyledons</taxon>
        <taxon>Gunneridae</taxon>
        <taxon>Pentapetalae</taxon>
        <taxon>rosids</taxon>
        <taxon>malvids</taxon>
        <taxon>Malvales</taxon>
        <taxon>Malvaceae</taxon>
        <taxon>Malvoideae</taxon>
        <taxon>Gossypium</taxon>
    </lineage>
</organism>
<dbReference type="Gene3D" id="3.30.420.10">
    <property type="entry name" value="Ribonuclease H-like superfamily/Ribonuclease H"/>
    <property type="match status" value="1"/>
</dbReference>
<evidence type="ECO:0000259" key="1">
    <source>
        <dbReference type="Pfam" id="PF13456"/>
    </source>
</evidence>
<gene>
    <name evidence="3" type="primary">LOC121228205</name>
</gene>
<sequence>MIYASSYSSDPMMETSERCYNFSLRRVRTFLGLLLQNRLFTNEEGLQQIKVESTKAILIDVVSNKYAVDNNLSKVRLTHIMLTKSWQVRFQHVSREQNNVADCIANMLIGDLNMKCYLVEPPKCVQALLENDIQQFGIRVDSH</sequence>